<evidence type="ECO:0000256" key="1">
    <source>
        <dbReference type="SAM" id="MobiDB-lite"/>
    </source>
</evidence>
<evidence type="ECO:0000313" key="2">
    <source>
        <dbReference type="EMBL" id="GEY82679.1"/>
    </source>
</evidence>
<proteinExistence type="predicted"/>
<keyword evidence="2" id="KW-0695">RNA-directed DNA polymerase</keyword>
<gene>
    <name evidence="2" type="ORF">Tci_454653</name>
</gene>
<feature type="compositionally biased region" description="Low complexity" evidence="1">
    <location>
        <begin position="121"/>
        <end position="142"/>
    </location>
</feature>
<keyword evidence="2" id="KW-0548">Nucleotidyltransferase</keyword>
<dbReference type="EMBL" id="BKCJ010213431">
    <property type="protein sequence ID" value="GEY82679.1"/>
    <property type="molecule type" value="Genomic_DNA"/>
</dbReference>
<reference evidence="2" key="1">
    <citation type="journal article" date="2019" name="Sci. Rep.">
        <title>Draft genome of Tanacetum cinerariifolium, the natural source of mosquito coil.</title>
        <authorList>
            <person name="Yamashiro T."/>
            <person name="Shiraishi A."/>
            <person name="Satake H."/>
            <person name="Nakayama K."/>
        </authorList>
    </citation>
    <scope>NUCLEOTIDE SEQUENCE</scope>
</reference>
<sequence>MSQLHREKLIPAPLARKCSYKEFMSCQPFNFKGSEGTIGLICWFKCNDSEFSRSNCTKDCKVKFATGGLPKSIKGNVTALKPQTLEEAINITKRLMDQVTKHNSMQRTNDHKRKFDDSRNTDNNNYSNNHNNNNNNYQGNRNNDYHQQQNKRQETVRAYATTLTENK</sequence>
<name>A0A699HXF6_TANCI</name>
<comment type="caution">
    <text evidence="2">The sequence shown here is derived from an EMBL/GenBank/DDBJ whole genome shotgun (WGS) entry which is preliminary data.</text>
</comment>
<organism evidence="2">
    <name type="scientific">Tanacetum cinerariifolium</name>
    <name type="common">Dalmatian daisy</name>
    <name type="synonym">Chrysanthemum cinerariifolium</name>
    <dbReference type="NCBI Taxonomy" id="118510"/>
    <lineage>
        <taxon>Eukaryota</taxon>
        <taxon>Viridiplantae</taxon>
        <taxon>Streptophyta</taxon>
        <taxon>Embryophyta</taxon>
        <taxon>Tracheophyta</taxon>
        <taxon>Spermatophyta</taxon>
        <taxon>Magnoliopsida</taxon>
        <taxon>eudicotyledons</taxon>
        <taxon>Gunneridae</taxon>
        <taxon>Pentapetalae</taxon>
        <taxon>asterids</taxon>
        <taxon>campanulids</taxon>
        <taxon>Asterales</taxon>
        <taxon>Asteraceae</taxon>
        <taxon>Asteroideae</taxon>
        <taxon>Anthemideae</taxon>
        <taxon>Anthemidinae</taxon>
        <taxon>Tanacetum</taxon>
    </lineage>
</organism>
<keyword evidence="2" id="KW-0808">Transferase</keyword>
<protein>
    <submittedName>
        <fullName evidence="2">Reverse transcriptase domain-containing protein</fullName>
    </submittedName>
</protein>
<feature type="non-terminal residue" evidence="2">
    <location>
        <position position="167"/>
    </location>
</feature>
<feature type="region of interest" description="Disordered" evidence="1">
    <location>
        <begin position="101"/>
        <end position="154"/>
    </location>
</feature>
<dbReference type="AlphaFoldDB" id="A0A699HXF6"/>
<dbReference type="GO" id="GO:0003964">
    <property type="term" value="F:RNA-directed DNA polymerase activity"/>
    <property type="evidence" value="ECO:0007669"/>
    <property type="project" value="UniProtKB-KW"/>
</dbReference>
<accession>A0A699HXF6</accession>